<protein>
    <submittedName>
        <fullName evidence="1">Uncharacterized protein</fullName>
    </submittedName>
</protein>
<evidence type="ECO:0000313" key="2">
    <source>
        <dbReference type="Proteomes" id="UP000805704"/>
    </source>
</evidence>
<gene>
    <name evidence="1" type="ORF">GBF38_018584</name>
</gene>
<reference evidence="1" key="1">
    <citation type="submission" date="2020-04" db="EMBL/GenBank/DDBJ databases">
        <title>A chromosome-scale assembly and high-density genetic map of the yellow drum (Nibea albiflora) genome.</title>
        <authorList>
            <person name="Xu D."/>
            <person name="Zhang W."/>
            <person name="Chen R."/>
            <person name="Tan P."/>
            <person name="Wang L."/>
            <person name="Song H."/>
            <person name="Tian L."/>
            <person name="Zhu Q."/>
            <person name="Wang B."/>
        </authorList>
    </citation>
    <scope>NUCLEOTIDE SEQUENCE</scope>
    <source>
        <strain evidence="1">ZJHYS-2018</strain>
    </source>
</reference>
<feature type="non-terminal residue" evidence="1">
    <location>
        <position position="434"/>
    </location>
</feature>
<name>A0ACB7ENP5_NIBAL</name>
<proteinExistence type="predicted"/>
<organism evidence="1 2">
    <name type="scientific">Nibea albiflora</name>
    <name type="common">Yellow drum</name>
    <name type="synonym">Corvina albiflora</name>
    <dbReference type="NCBI Taxonomy" id="240163"/>
    <lineage>
        <taxon>Eukaryota</taxon>
        <taxon>Metazoa</taxon>
        <taxon>Chordata</taxon>
        <taxon>Craniata</taxon>
        <taxon>Vertebrata</taxon>
        <taxon>Euteleostomi</taxon>
        <taxon>Actinopterygii</taxon>
        <taxon>Neopterygii</taxon>
        <taxon>Teleostei</taxon>
        <taxon>Neoteleostei</taxon>
        <taxon>Acanthomorphata</taxon>
        <taxon>Eupercaria</taxon>
        <taxon>Sciaenidae</taxon>
        <taxon>Nibea</taxon>
    </lineage>
</organism>
<dbReference type="Proteomes" id="UP000805704">
    <property type="component" value="Chromosome 4"/>
</dbReference>
<evidence type="ECO:0000313" key="1">
    <source>
        <dbReference type="EMBL" id="KAG8003453.1"/>
    </source>
</evidence>
<feature type="non-terminal residue" evidence="1">
    <location>
        <position position="1"/>
    </location>
</feature>
<sequence length="434" mass="51949">ERRRQGKFQPFRRLFGKKKKREVKGGFDGAELKASFSTGEVCNGVVSDNEESNQDLRELNPIGSRALSHDSIFIPEEPVIEPGLDHNMSQEKSDKVKNLQKQIAQGIKFGQRPPSLRKSEGDEGSSDEDEVPRSPLKVLAQVEAEPASTEPKQQVQGAQQAEPHSTPAKSPRSKRVLPPTGTIESINLDAVPQSVPRLDNTAAKHKLSVKPKNQRISRKHRRFTQDLQEVSLPGVQEDLEAAGVSTDSHRRASVESLDSFKKQRLHEEERQETRRKRELEEQRLRQEEEEKRKRAAEELRLRQLEEERCRKQQEEEERRLREEAERRRREEEERRIREEEERRQREEEERIQREEEERRMREEEERRMREEEERRQREEEERRRLEEQRRKEEEERKKREEEEEARRQQELEAEKKRKLKEEEEERKKKEEAER</sequence>
<comment type="caution">
    <text evidence="1">The sequence shown here is derived from an EMBL/GenBank/DDBJ whole genome shotgun (WGS) entry which is preliminary data.</text>
</comment>
<accession>A0ACB7ENP5</accession>
<dbReference type="EMBL" id="CM024792">
    <property type="protein sequence ID" value="KAG8003453.1"/>
    <property type="molecule type" value="Genomic_DNA"/>
</dbReference>
<keyword evidence="2" id="KW-1185">Reference proteome</keyword>